<protein>
    <submittedName>
        <fullName evidence="1">DUF6361 family protein</fullName>
    </submittedName>
</protein>
<evidence type="ECO:0000313" key="1">
    <source>
        <dbReference type="EMBL" id="MEJ1089047.1"/>
    </source>
</evidence>
<organism evidence="1 2">
    <name type="scientific">Microbacterium bandirmense</name>
    <dbReference type="NCBI Taxonomy" id="3122050"/>
    <lineage>
        <taxon>Bacteria</taxon>
        <taxon>Bacillati</taxon>
        <taxon>Actinomycetota</taxon>
        <taxon>Actinomycetes</taxon>
        <taxon>Micrococcales</taxon>
        <taxon>Microbacteriaceae</taxon>
        <taxon>Microbacterium</taxon>
    </lineage>
</organism>
<dbReference type="RefSeq" id="WP_337332806.1">
    <property type="nucleotide sequence ID" value="NZ_JBBDGM010000010.1"/>
</dbReference>
<dbReference type="Proteomes" id="UP001371224">
    <property type="component" value="Unassembled WGS sequence"/>
</dbReference>
<name>A0ABU8LCJ0_9MICO</name>
<dbReference type="InterPro" id="IPR045941">
    <property type="entry name" value="DUF6361"/>
</dbReference>
<evidence type="ECO:0000313" key="2">
    <source>
        <dbReference type="Proteomes" id="UP001371224"/>
    </source>
</evidence>
<sequence length="391" mass="43993">MISWLDASVDEQRRMRELAALFTQRESRDELGLGQIRDSISDALFPGTSTLHTRARYLLFVPWCFQYAARAKPARRVKRLDEVERAIIRPLRESADPDGLLGLRAGAALKNLPSSVYWSMLRRYEILSRPVGSAEALDHSVPTRHIDDDGAVTMTSIWSVPPPPAGFPYEIPDGFALTPSEAGWLRDHILEHASGTLLTHFTLTRPETDSSTPWSDAAAQTAPKRAALVLRHAEDFSTVMHGAQLLYNYLLAVDADRLGAREESLADTYREQFELWAMTVTERTRAWRFDDLHTVLRREHDGPVVIAPGAQAFVRAWSSLVQSYPARALVDLPEAQQLIRHRERIKGAKMRLGNAKRLAAWSGAAGSEALTYRWNNVRRIMADLHDGLQRA</sequence>
<dbReference type="Pfam" id="PF19888">
    <property type="entry name" value="DUF6361"/>
    <property type="match status" value="1"/>
</dbReference>
<dbReference type="EMBL" id="JBBDGM010000010">
    <property type="protein sequence ID" value="MEJ1089047.1"/>
    <property type="molecule type" value="Genomic_DNA"/>
</dbReference>
<accession>A0ABU8LCJ0</accession>
<proteinExistence type="predicted"/>
<comment type="caution">
    <text evidence="1">The sequence shown here is derived from an EMBL/GenBank/DDBJ whole genome shotgun (WGS) entry which is preliminary data.</text>
</comment>
<keyword evidence="2" id="KW-1185">Reference proteome</keyword>
<gene>
    <name evidence="1" type="ORF">WDU99_12055</name>
</gene>
<reference evidence="1 2" key="1">
    <citation type="submission" date="2024-02" db="EMBL/GenBank/DDBJ databases">
        <authorList>
            <person name="Saticioglu I.B."/>
        </authorList>
    </citation>
    <scope>NUCLEOTIDE SEQUENCE [LARGE SCALE GENOMIC DNA]</scope>
    <source>
        <strain evidence="1 2">Mu-80</strain>
    </source>
</reference>